<feature type="domain" description="Schlafen AlbA-2" evidence="1">
    <location>
        <begin position="20"/>
        <end position="139"/>
    </location>
</feature>
<dbReference type="Pfam" id="PF04326">
    <property type="entry name" value="SLFN_AlbA_2"/>
    <property type="match status" value="1"/>
</dbReference>
<dbReference type="Gene3D" id="3.30.950.30">
    <property type="entry name" value="Schlafen, AAA domain"/>
    <property type="match status" value="1"/>
</dbReference>
<keyword evidence="3" id="KW-1185">Reference proteome</keyword>
<organism evidence="2 3">
    <name type="scientific">Fibrella rubiginis</name>
    <dbReference type="NCBI Taxonomy" id="2817060"/>
    <lineage>
        <taxon>Bacteria</taxon>
        <taxon>Pseudomonadati</taxon>
        <taxon>Bacteroidota</taxon>
        <taxon>Cytophagia</taxon>
        <taxon>Cytophagales</taxon>
        <taxon>Spirosomataceae</taxon>
        <taxon>Fibrella</taxon>
    </lineage>
</organism>
<evidence type="ECO:0000313" key="2">
    <source>
        <dbReference type="EMBL" id="MBO0937176.1"/>
    </source>
</evidence>
<accession>A0A939GI32</accession>
<evidence type="ECO:0000259" key="1">
    <source>
        <dbReference type="Pfam" id="PF04326"/>
    </source>
</evidence>
<comment type="caution">
    <text evidence="2">The sequence shown here is derived from an EMBL/GenBank/DDBJ whole genome shotgun (WGS) entry which is preliminary data.</text>
</comment>
<dbReference type="Proteomes" id="UP000664034">
    <property type="component" value="Unassembled WGS sequence"/>
</dbReference>
<proteinExistence type="predicted"/>
<gene>
    <name evidence="2" type="ORF">J2I47_11515</name>
</gene>
<dbReference type="AlphaFoldDB" id="A0A939GI32"/>
<sequence>MVGRSTTDYKMLKELVRRGEGHCLEFKLKTNHPDKIVREIVAFANTDGGTLLIGVGDDGTIPGLKYADEDEYILVRAIEKFCFPAIAYTLERVQLHDEREVLVFRIPRSPHRPHYVMPDPTDPENKKVYVRVDDKSVQASKEVREIMKGERADRNVRFTYGDKEKVLMQHLDKNTHVTVDSFALLANIPRKIASRTLVLLVLANVLDVFPSDVMDRYTTKQMR</sequence>
<dbReference type="GO" id="GO:0005524">
    <property type="term" value="F:ATP binding"/>
    <property type="evidence" value="ECO:0007669"/>
    <property type="project" value="UniProtKB-KW"/>
</dbReference>
<name>A0A939GI32_9BACT</name>
<protein>
    <submittedName>
        <fullName evidence="2">ATP-binding protein</fullName>
    </submittedName>
</protein>
<dbReference type="InterPro" id="IPR007421">
    <property type="entry name" value="Schlafen_AlbA_2_dom"/>
</dbReference>
<dbReference type="InterPro" id="IPR038461">
    <property type="entry name" value="Schlafen_AlbA_2_dom_sf"/>
</dbReference>
<dbReference type="PANTHER" id="PTHR30595:SF6">
    <property type="entry name" value="SCHLAFEN ALBA-2 DOMAIN-CONTAINING PROTEIN"/>
    <property type="match status" value="1"/>
</dbReference>
<dbReference type="PANTHER" id="PTHR30595">
    <property type="entry name" value="GLPR-RELATED TRANSCRIPTIONAL REPRESSOR"/>
    <property type="match status" value="1"/>
</dbReference>
<keyword evidence="2" id="KW-0067">ATP-binding</keyword>
<reference evidence="2" key="1">
    <citation type="submission" date="2021-03" db="EMBL/GenBank/DDBJ databases">
        <title>Fibrella sp. HMF5335 genome sequencing and assembly.</title>
        <authorList>
            <person name="Kang H."/>
            <person name="Kim H."/>
            <person name="Bae S."/>
            <person name="Joh K."/>
        </authorList>
    </citation>
    <scope>NUCLEOTIDE SEQUENCE</scope>
    <source>
        <strain evidence="2">HMF5335</strain>
    </source>
</reference>
<keyword evidence="2" id="KW-0547">Nucleotide-binding</keyword>
<dbReference type="EMBL" id="JAFMYV010000005">
    <property type="protein sequence ID" value="MBO0937176.1"/>
    <property type="molecule type" value="Genomic_DNA"/>
</dbReference>
<evidence type="ECO:0000313" key="3">
    <source>
        <dbReference type="Proteomes" id="UP000664034"/>
    </source>
</evidence>